<reference evidence="1 2" key="1">
    <citation type="submission" date="2017-11" db="EMBL/GenBank/DDBJ databases">
        <title>Complete genome sequence of Herbaspirillum rubrisubalbicans DSM 11543.</title>
        <authorList>
            <person name="Chen M."/>
            <person name="An Q."/>
        </authorList>
    </citation>
    <scope>NUCLEOTIDE SEQUENCE [LARGE SCALE GENOMIC DNA]</scope>
    <source>
        <strain evidence="1 2">DSM 11543</strain>
    </source>
</reference>
<organism evidence="1 2">
    <name type="scientific">Herbaspirillum rubrisubalbicans</name>
    <dbReference type="NCBI Taxonomy" id="80842"/>
    <lineage>
        <taxon>Bacteria</taxon>
        <taxon>Pseudomonadati</taxon>
        <taxon>Pseudomonadota</taxon>
        <taxon>Betaproteobacteria</taxon>
        <taxon>Burkholderiales</taxon>
        <taxon>Oxalobacteraceae</taxon>
        <taxon>Herbaspirillum</taxon>
    </lineage>
</organism>
<dbReference type="Proteomes" id="UP000269199">
    <property type="component" value="Chromosome"/>
</dbReference>
<accession>A0AAD0UDY0</accession>
<sequence>MDKQTGARALNRIFAAQKSIRLSAAVFTFVKWKLNRFKARHRRPASWILLGRPFSRLRGMCPLGDTATIRGTRHHA</sequence>
<name>A0AAD0UDY0_9BURK</name>
<evidence type="ECO:0000313" key="2">
    <source>
        <dbReference type="Proteomes" id="UP000269199"/>
    </source>
</evidence>
<dbReference type="EMBL" id="CP024996">
    <property type="protein sequence ID" value="AYR25149.1"/>
    <property type="molecule type" value="Genomic_DNA"/>
</dbReference>
<dbReference type="AlphaFoldDB" id="A0AAD0UDY0"/>
<protein>
    <submittedName>
        <fullName evidence="1">Uncharacterized protein</fullName>
    </submittedName>
</protein>
<gene>
    <name evidence="1" type="ORF">RC54_15560</name>
</gene>
<proteinExistence type="predicted"/>
<evidence type="ECO:0000313" key="1">
    <source>
        <dbReference type="EMBL" id="AYR25149.1"/>
    </source>
</evidence>